<feature type="domain" description="DUF641" evidence="2">
    <location>
        <begin position="78"/>
        <end position="190"/>
    </location>
</feature>
<reference evidence="3 4" key="1">
    <citation type="submission" date="2020-06" db="EMBL/GenBank/DDBJ databases">
        <title>Transcriptomic and genomic resources for Thalictrum thalictroides and T. hernandezii: Facilitating candidate gene discovery in an emerging model plant lineage.</title>
        <authorList>
            <person name="Arias T."/>
            <person name="Riano-Pachon D.M."/>
            <person name="Di Stilio V.S."/>
        </authorList>
    </citation>
    <scope>NUCLEOTIDE SEQUENCE [LARGE SCALE GENOMIC DNA]</scope>
    <source>
        <strain evidence="4">cv. WT478/WT964</strain>
        <tissue evidence="3">Leaves</tissue>
    </source>
</reference>
<feature type="compositionally biased region" description="Basic residues" evidence="1">
    <location>
        <begin position="190"/>
        <end position="200"/>
    </location>
</feature>
<dbReference type="AlphaFoldDB" id="A0A7J6WTA0"/>
<dbReference type="InterPro" id="IPR040225">
    <property type="entry name" value="GIL1-like"/>
</dbReference>
<organism evidence="3 4">
    <name type="scientific">Thalictrum thalictroides</name>
    <name type="common">Rue-anemone</name>
    <name type="synonym">Anemone thalictroides</name>
    <dbReference type="NCBI Taxonomy" id="46969"/>
    <lineage>
        <taxon>Eukaryota</taxon>
        <taxon>Viridiplantae</taxon>
        <taxon>Streptophyta</taxon>
        <taxon>Embryophyta</taxon>
        <taxon>Tracheophyta</taxon>
        <taxon>Spermatophyta</taxon>
        <taxon>Magnoliopsida</taxon>
        <taxon>Ranunculales</taxon>
        <taxon>Ranunculaceae</taxon>
        <taxon>Thalictroideae</taxon>
        <taxon>Thalictrum</taxon>
    </lineage>
</organism>
<dbReference type="PANTHER" id="PTHR31161">
    <property type="entry name" value="PROTEIN GRAVITROPIC IN THE LIGHT 1"/>
    <property type="match status" value="1"/>
</dbReference>
<gene>
    <name evidence="3" type="ORF">FRX31_010236</name>
</gene>
<feature type="non-terminal residue" evidence="3">
    <location>
        <position position="206"/>
    </location>
</feature>
<evidence type="ECO:0000256" key="1">
    <source>
        <dbReference type="SAM" id="MobiDB-lite"/>
    </source>
</evidence>
<dbReference type="EMBL" id="JABWDY010011076">
    <property type="protein sequence ID" value="KAF5200177.1"/>
    <property type="molecule type" value="Genomic_DNA"/>
</dbReference>
<comment type="caution">
    <text evidence="3">The sequence shown here is derived from an EMBL/GenBank/DDBJ whole genome shotgun (WGS) entry which is preliminary data.</text>
</comment>
<sequence>MANKVSNFTELIQRVTASCLLNPLVRIDELDNHSVKQVDYLVSEKDDESQELGEESELEEEEKGFDILKNKKDLKKMVESEAIMSEMFDAVSDLKKAYVSLQEAHSPWDPVKMSVADVAVVKELKRIGRLKERFRRMSRSGGERMGFAGLREAVAPYEETVEELKREVKAKEAEVENLKEKLRSVSVTGKKGKLQSKRRVSCSQGH</sequence>
<feature type="region of interest" description="Disordered" evidence="1">
    <location>
        <begin position="186"/>
        <end position="206"/>
    </location>
</feature>
<dbReference type="Pfam" id="PF04859">
    <property type="entry name" value="DUF641"/>
    <property type="match status" value="1"/>
</dbReference>
<proteinExistence type="predicted"/>
<dbReference type="OrthoDB" id="1713835at2759"/>
<keyword evidence="4" id="KW-1185">Reference proteome</keyword>
<evidence type="ECO:0000313" key="3">
    <source>
        <dbReference type="EMBL" id="KAF5200177.1"/>
    </source>
</evidence>
<protein>
    <submittedName>
        <fullName evidence="3">Gravitropic in the light</fullName>
    </submittedName>
</protein>
<accession>A0A7J6WTA0</accession>
<name>A0A7J6WTA0_THATH</name>
<dbReference type="Proteomes" id="UP000554482">
    <property type="component" value="Unassembled WGS sequence"/>
</dbReference>
<dbReference type="InterPro" id="IPR006943">
    <property type="entry name" value="DUF641_pln"/>
</dbReference>
<dbReference type="GO" id="GO:0009639">
    <property type="term" value="P:response to red or far red light"/>
    <property type="evidence" value="ECO:0007669"/>
    <property type="project" value="InterPro"/>
</dbReference>
<evidence type="ECO:0000259" key="2">
    <source>
        <dbReference type="Pfam" id="PF04859"/>
    </source>
</evidence>
<evidence type="ECO:0000313" key="4">
    <source>
        <dbReference type="Proteomes" id="UP000554482"/>
    </source>
</evidence>
<dbReference type="GO" id="GO:0009959">
    <property type="term" value="P:negative gravitropism"/>
    <property type="evidence" value="ECO:0007669"/>
    <property type="project" value="InterPro"/>
</dbReference>